<comment type="caution">
    <text evidence="2">The sequence shown here is derived from an EMBL/GenBank/DDBJ whole genome shotgun (WGS) entry which is preliminary data.</text>
</comment>
<name>A0A834TBE3_9FABA</name>
<organism evidence="2 3">
    <name type="scientific">Senna tora</name>
    <dbReference type="NCBI Taxonomy" id="362788"/>
    <lineage>
        <taxon>Eukaryota</taxon>
        <taxon>Viridiplantae</taxon>
        <taxon>Streptophyta</taxon>
        <taxon>Embryophyta</taxon>
        <taxon>Tracheophyta</taxon>
        <taxon>Spermatophyta</taxon>
        <taxon>Magnoliopsida</taxon>
        <taxon>eudicotyledons</taxon>
        <taxon>Gunneridae</taxon>
        <taxon>Pentapetalae</taxon>
        <taxon>rosids</taxon>
        <taxon>fabids</taxon>
        <taxon>Fabales</taxon>
        <taxon>Fabaceae</taxon>
        <taxon>Caesalpinioideae</taxon>
        <taxon>Cassia clade</taxon>
        <taxon>Senna</taxon>
    </lineage>
</organism>
<evidence type="ECO:0000259" key="1">
    <source>
        <dbReference type="Pfam" id="PF25437"/>
    </source>
</evidence>
<dbReference type="InterPro" id="IPR057452">
    <property type="entry name" value="BRWD/PHIP_N"/>
</dbReference>
<feature type="domain" description="BRWD/PHIP N-terminal" evidence="1">
    <location>
        <begin position="40"/>
        <end position="138"/>
    </location>
</feature>
<sequence length="172" mass="19201">MDSRKCMASAGASLINVAPLSFTNQVDEMARSCKENGATSDAMETDVDIDIREVYFLILHFLSAGPCKRTFGQFWSELLEHQLLPRRYHAWFSRSGLHSGDDDDDGISFPLNYDILVDRYSHIAKDHLVKLLKQLMLSAAHPLHRKLEGTTPNAADVPTLLGYGSFSLLDST</sequence>
<accession>A0A834TBE3</accession>
<dbReference type="InterPro" id="IPR052060">
    <property type="entry name" value="Bromo_WD_repeat"/>
</dbReference>
<gene>
    <name evidence="2" type="ORF">G2W53_023595</name>
</gene>
<dbReference type="PANTHER" id="PTHR16266:SF34">
    <property type="entry name" value="WD40_YVTN REPEAT CONTAINING DOMAIN-CONTAINING PROTEIN"/>
    <property type="match status" value="1"/>
</dbReference>
<dbReference type="GO" id="GO:0005634">
    <property type="term" value="C:nucleus"/>
    <property type="evidence" value="ECO:0007669"/>
    <property type="project" value="TreeGrafter"/>
</dbReference>
<proteinExistence type="predicted"/>
<evidence type="ECO:0000313" key="3">
    <source>
        <dbReference type="Proteomes" id="UP000634136"/>
    </source>
</evidence>
<protein>
    <submittedName>
        <fullName evidence="2">Bromodomain and WD repeat-containing protein 3-like</fullName>
    </submittedName>
</protein>
<reference evidence="2" key="1">
    <citation type="submission" date="2020-09" db="EMBL/GenBank/DDBJ databases">
        <title>Genome-Enabled Discovery of Anthraquinone Biosynthesis in Senna tora.</title>
        <authorList>
            <person name="Kang S.-H."/>
            <person name="Pandey R.P."/>
            <person name="Lee C.-M."/>
            <person name="Sim J.-S."/>
            <person name="Jeong J.-T."/>
            <person name="Choi B.-S."/>
            <person name="Jung M."/>
            <person name="Ginzburg D."/>
            <person name="Zhao K."/>
            <person name="Won S.Y."/>
            <person name="Oh T.-J."/>
            <person name="Yu Y."/>
            <person name="Kim N.-H."/>
            <person name="Lee O.R."/>
            <person name="Lee T.-H."/>
            <person name="Bashyal P."/>
            <person name="Kim T.-S."/>
            <person name="Lee W.-H."/>
            <person name="Kawkins C."/>
            <person name="Kim C.-K."/>
            <person name="Kim J.S."/>
            <person name="Ahn B.O."/>
            <person name="Rhee S.Y."/>
            <person name="Sohng J.K."/>
        </authorList>
    </citation>
    <scope>NUCLEOTIDE SEQUENCE</scope>
    <source>
        <tissue evidence="2">Leaf</tissue>
    </source>
</reference>
<dbReference type="Proteomes" id="UP000634136">
    <property type="component" value="Unassembled WGS sequence"/>
</dbReference>
<dbReference type="PANTHER" id="PTHR16266">
    <property type="entry name" value="WD REPEAT DOMAIN 9"/>
    <property type="match status" value="1"/>
</dbReference>
<dbReference type="Pfam" id="PF25437">
    <property type="entry name" value="BRWD1_N"/>
    <property type="match status" value="1"/>
</dbReference>
<keyword evidence="3" id="KW-1185">Reference proteome</keyword>
<dbReference type="GO" id="GO:0007010">
    <property type="term" value="P:cytoskeleton organization"/>
    <property type="evidence" value="ECO:0007669"/>
    <property type="project" value="TreeGrafter"/>
</dbReference>
<dbReference type="GO" id="GO:0008360">
    <property type="term" value="P:regulation of cell shape"/>
    <property type="evidence" value="ECO:0007669"/>
    <property type="project" value="TreeGrafter"/>
</dbReference>
<dbReference type="GO" id="GO:0006357">
    <property type="term" value="P:regulation of transcription by RNA polymerase II"/>
    <property type="evidence" value="ECO:0007669"/>
    <property type="project" value="TreeGrafter"/>
</dbReference>
<dbReference type="OrthoDB" id="538223at2759"/>
<evidence type="ECO:0000313" key="2">
    <source>
        <dbReference type="EMBL" id="KAF7818140.1"/>
    </source>
</evidence>
<dbReference type="EMBL" id="JAAIUW010000008">
    <property type="protein sequence ID" value="KAF7818140.1"/>
    <property type="molecule type" value="Genomic_DNA"/>
</dbReference>
<dbReference type="AlphaFoldDB" id="A0A834TBE3"/>